<dbReference type="InterPro" id="IPR000719">
    <property type="entry name" value="Prot_kinase_dom"/>
</dbReference>
<feature type="domain" description="Protein kinase" evidence="1">
    <location>
        <begin position="90"/>
        <end position="401"/>
    </location>
</feature>
<sequence length="401" mass="46935">MHKTVFSKSDKKTRPKIQAEETAELERITARSQKELAAFGATHERRSGALSTDEIWWRQHFEWLKGRGYLLRPRYAPDWVPSWGGSKRAASACEDRQVIRFGHIMDATRLSDGLYVSLKVIKKSEHPHEADIGLYFMEHKRVSDPRNHCVPVFEVLSVPDEDDKHIIVMPLLLNFIKLRFDTFGEVVECLRQLFEGLLFMHNNRVAHRDCMWMNIMMDAKELYVEPYHPVKPHMQRDFSGYASHHTRTQRPPKYYFIDFGLSRRYDASSENPLEYPIFGGDKTVPEFQSNADIPLDPFPTDVYYLGNVIREQFLTVNAGFEFLKPLVDDMVQDDPNKRPTMEKVVERFDSIRRNLNTWKLRSRVTGRDEGPFEHLYRGAAHWRRRIGFIVNRVSAIPHLSA</sequence>
<accession>A0A1B7MHH9</accession>
<dbReference type="Proteomes" id="UP000092154">
    <property type="component" value="Unassembled WGS sequence"/>
</dbReference>
<dbReference type="PANTHER" id="PTHR24347">
    <property type="entry name" value="SERINE/THREONINE-PROTEIN KINASE"/>
    <property type="match status" value="1"/>
</dbReference>
<dbReference type="EMBL" id="KV449136">
    <property type="protein sequence ID" value="OAX32061.1"/>
    <property type="molecule type" value="Genomic_DNA"/>
</dbReference>
<gene>
    <name evidence="2" type="ORF">K503DRAFT_777037</name>
</gene>
<dbReference type="GO" id="GO:0005524">
    <property type="term" value="F:ATP binding"/>
    <property type="evidence" value="ECO:0007669"/>
    <property type="project" value="InterPro"/>
</dbReference>
<evidence type="ECO:0000259" key="1">
    <source>
        <dbReference type="PROSITE" id="PS50011"/>
    </source>
</evidence>
<dbReference type="STRING" id="1314800.A0A1B7MHH9"/>
<dbReference type="GO" id="GO:0004672">
    <property type="term" value="F:protein kinase activity"/>
    <property type="evidence" value="ECO:0007669"/>
    <property type="project" value="InterPro"/>
</dbReference>
<protein>
    <recommendedName>
        <fullName evidence="1">Protein kinase domain-containing protein</fullName>
    </recommendedName>
</protein>
<dbReference type="PROSITE" id="PS50011">
    <property type="entry name" value="PROTEIN_KINASE_DOM"/>
    <property type="match status" value="1"/>
</dbReference>
<evidence type="ECO:0000313" key="3">
    <source>
        <dbReference type="Proteomes" id="UP000092154"/>
    </source>
</evidence>
<dbReference type="InterPro" id="IPR011009">
    <property type="entry name" value="Kinase-like_dom_sf"/>
</dbReference>
<proteinExistence type="predicted"/>
<dbReference type="AlphaFoldDB" id="A0A1B7MHH9"/>
<evidence type="ECO:0000313" key="2">
    <source>
        <dbReference type="EMBL" id="OAX32061.1"/>
    </source>
</evidence>
<dbReference type="OrthoDB" id="5987198at2759"/>
<name>A0A1B7MHH9_9AGAM</name>
<dbReference type="SMART" id="SM00220">
    <property type="entry name" value="S_TKc"/>
    <property type="match status" value="1"/>
</dbReference>
<dbReference type="SUPFAM" id="SSF56112">
    <property type="entry name" value="Protein kinase-like (PK-like)"/>
    <property type="match status" value="1"/>
</dbReference>
<dbReference type="Gene3D" id="1.10.510.10">
    <property type="entry name" value="Transferase(Phosphotransferase) domain 1"/>
    <property type="match status" value="1"/>
</dbReference>
<keyword evidence="3" id="KW-1185">Reference proteome</keyword>
<dbReference type="InParanoid" id="A0A1B7MHH9"/>
<organism evidence="2 3">
    <name type="scientific">Rhizopogon vinicolor AM-OR11-026</name>
    <dbReference type="NCBI Taxonomy" id="1314800"/>
    <lineage>
        <taxon>Eukaryota</taxon>
        <taxon>Fungi</taxon>
        <taxon>Dikarya</taxon>
        <taxon>Basidiomycota</taxon>
        <taxon>Agaricomycotina</taxon>
        <taxon>Agaricomycetes</taxon>
        <taxon>Agaricomycetidae</taxon>
        <taxon>Boletales</taxon>
        <taxon>Suillineae</taxon>
        <taxon>Rhizopogonaceae</taxon>
        <taxon>Rhizopogon</taxon>
    </lineage>
</organism>
<reference evidence="2 3" key="1">
    <citation type="submission" date="2016-06" db="EMBL/GenBank/DDBJ databases">
        <title>Comparative genomics of the ectomycorrhizal sister species Rhizopogon vinicolor and Rhizopogon vesiculosus (Basidiomycota: Boletales) reveals a divergence of the mating type B locus.</title>
        <authorList>
            <consortium name="DOE Joint Genome Institute"/>
            <person name="Mujic A.B."/>
            <person name="Kuo A."/>
            <person name="Tritt A."/>
            <person name="Lipzen A."/>
            <person name="Chen C."/>
            <person name="Johnson J."/>
            <person name="Sharma A."/>
            <person name="Barry K."/>
            <person name="Grigoriev I.V."/>
            <person name="Spatafora J.W."/>
        </authorList>
    </citation>
    <scope>NUCLEOTIDE SEQUENCE [LARGE SCALE GENOMIC DNA]</scope>
    <source>
        <strain evidence="2 3">AM-OR11-026</strain>
    </source>
</reference>